<evidence type="ECO:0000313" key="2">
    <source>
        <dbReference type="EMBL" id="TMJ15032.1"/>
    </source>
</evidence>
<evidence type="ECO:0000313" key="3">
    <source>
        <dbReference type="Proteomes" id="UP000320393"/>
    </source>
</evidence>
<protein>
    <submittedName>
        <fullName evidence="2">Uncharacterized protein</fullName>
    </submittedName>
</protein>
<proteinExistence type="predicted"/>
<feature type="region of interest" description="Disordered" evidence="1">
    <location>
        <begin position="25"/>
        <end position="64"/>
    </location>
</feature>
<accession>A0A537M457</accession>
<comment type="caution">
    <text evidence="2">The sequence shown here is derived from an EMBL/GenBank/DDBJ whole genome shotgun (WGS) entry which is preliminary data.</text>
</comment>
<feature type="compositionally biased region" description="Acidic residues" evidence="1">
    <location>
        <begin position="42"/>
        <end position="54"/>
    </location>
</feature>
<evidence type="ECO:0000256" key="1">
    <source>
        <dbReference type="SAM" id="MobiDB-lite"/>
    </source>
</evidence>
<name>A0A537M457_9BACT</name>
<dbReference type="EMBL" id="VBAM01000077">
    <property type="protein sequence ID" value="TMJ15032.1"/>
    <property type="molecule type" value="Genomic_DNA"/>
</dbReference>
<sequence>MELVTTDDAGEVVVYECPDCGYQVENPVEADEDEAPARPEPTEEPLEGEDEDAIAELVEPKDES</sequence>
<dbReference type="AlphaFoldDB" id="A0A537M457"/>
<gene>
    <name evidence="2" type="ORF">E6H02_02560</name>
</gene>
<dbReference type="Proteomes" id="UP000320393">
    <property type="component" value="Unassembled WGS sequence"/>
</dbReference>
<reference evidence="2 3" key="1">
    <citation type="journal article" date="2019" name="Nat. Microbiol.">
        <title>Mediterranean grassland soil C-N compound turnover is dependent on rainfall and depth, and is mediated by genomically divergent microorganisms.</title>
        <authorList>
            <person name="Diamond S."/>
            <person name="Andeer P.F."/>
            <person name="Li Z."/>
            <person name="Crits-Christoph A."/>
            <person name="Burstein D."/>
            <person name="Anantharaman K."/>
            <person name="Lane K.R."/>
            <person name="Thomas B.C."/>
            <person name="Pan C."/>
            <person name="Northen T.R."/>
            <person name="Banfield J.F."/>
        </authorList>
    </citation>
    <scope>NUCLEOTIDE SEQUENCE [LARGE SCALE GENOMIC DNA]</scope>
    <source>
        <strain evidence="2">NP_5</strain>
    </source>
</reference>
<organism evidence="2 3">
    <name type="scientific">Candidatus Segetimicrobium genomatis</name>
    <dbReference type="NCBI Taxonomy" id="2569760"/>
    <lineage>
        <taxon>Bacteria</taxon>
        <taxon>Bacillati</taxon>
        <taxon>Candidatus Sysuimicrobiota</taxon>
        <taxon>Candidatus Sysuimicrobiia</taxon>
        <taxon>Candidatus Sysuimicrobiales</taxon>
        <taxon>Candidatus Segetimicrobiaceae</taxon>
        <taxon>Candidatus Segetimicrobium</taxon>
    </lineage>
</organism>